<evidence type="ECO:0000313" key="4">
    <source>
        <dbReference type="Proteomes" id="UP000323708"/>
    </source>
</evidence>
<reference evidence="3 4" key="1">
    <citation type="submission" date="2019-09" db="EMBL/GenBank/DDBJ databases">
        <authorList>
            <person name="Chen X.-Y."/>
        </authorList>
    </citation>
    <scope>NUCLEOTIDE SEQUENCE [LARGE SCALE GENOMIC DNA]</scope>
    <source>
        <strain evidence="3 4">NY5</strain>
    </source>
</reference>
<dbReference type="AlphaFoldDB" id="A0A5B0X0E6"/>
<sequence length="247" mass="28071">MLFRRQNHLSSHQQQRLQRRRSLLAGVLLIALLVGAFFLGERSAYRGLRLNPEMYVAMKAEVPRLQARVAELEAQLDVERTQAQVDKQALEMVRREIAVQKEQIAGLVEGLGFYRSLMAPGEIAQGLSLRPLELVAQDDGEYGFRIVAQQEARKHALLKVDLFAELVGVRAGERVSYSLAELSDDVDSNPIPLRFRYFQSVEGTLSLPENFEPRSVRLLAKTASPREMEAQEEFPWQVKEKFTHVGK</sequence>
<keyword evidence="2" id="KW-0472">Membrane</keyword>
<gene>
    <name evidence="3" type="ORF">F0M18_11180</name>
</gene>
<keyword evidence="2" id="KW-1133">Transmembrane helix</keyword>
<proteinExistence type="predicted"/>
<evidence type="ECO:0000256" key="2">
    <source>
        <dbReference type="SAM" id="Phobius"/>
    </source>
</evidence>
<protein>
    <submittedName>
        <fullName evidence="3">Uncharacterized protein</fullName>
    </submittedName>
</protein>
<organism evidence="3 4">
    <name type="scientific">Pseudohalioglobus sediminis</name>
    <dbReference type="NCBI Taxonomy" id="2606449"/>
    <lineage>
        <taxon>Bacteria</taxon>
        <taxon>Pseudomonadati</taxon>
        <taxon>Pseudomonadota</taxon>
        <taxon>Gammaproteobacteria</taxon>
        <taxon>Cellvibrionales</taxon>
        <taxon>Halieaceae</taxon>
        <taxon>Pseudohalioglobus</taxon>
    </lineage>
</organism>
<dbReference type="Proteomes" id="UP000323708">
    <property type="component" value="Unassembled WGS sequence"/>
</dbReference>
<dbReference type="Pfam" id="PF20567">
    <property type="entry name" value="DUF6776"/>
    <property type="match status" value="1"/>
</dbReference>
<dbReference type="EMBL" id="VTUX01000004">
    <property type="protein sequence ID" value="KAA1192068.1"/>
    <property type="molecule type" value="Genomic_DNA"/>
</dbReference>
<name>A0A5B0X0E6_9GAMM</name>
<dbReference type="InterPro" id="IPR046703">
    <property type="entry name" value="DUF6776"/>
</dbReference>
<keyword evidence="1" id="KW-0175">Coiled coil</keyword>
<keyword evidence="2" id="KW-0812">Transmembrane</keyword>
<keyword evidence="4" id="KW-1185">Reference proteome</keyword>
<feature type="transmembrane region" description="Helical" evidence="2">
    <location>
        <begin position="21"/>
        <end position="40"/>
    </location>
</feature>
<comment type="caution">
    <text evidence="3">The sequence shown here is derived from an EMBL/GenBank/DDBJ whole genome shotgun (WGS) entry which is preliminary data.</text>
</comment>
<evidence type="ECO:0000256" key="1">
    <source>
        <dbReference type="SAM" id="Coils"/>
    </source>
</evidence>
<feature type="coiled-coil region" evidence="1">
    <location>
        <begin position="55"/>
        <end position="82"/>
    </location>
</feature>
<evidence type="ECO:0000313" key="3">
    <source>
        <dbReference type="EMBL" id="KAA1192068.1"/>
    </source>
</evidence>
<dbReference type="RefSeq" id="WP_149611504.1">
    <property type="nucleotide sequence ID" value="NZ_VTUX01000004.1"/>
</dbReference>
<accession>A0A5B0X0E6</accession>